<keyword evidence="3" id="KW-1185">Reference proteome</keyword>
<evidence type="ECO:0000256" key="1">
    <source>
        <dbReference type="SAM" id="MobiDB-lite"/>
    </source>
</evidence>
<reference evidence="2" key="1">
    <citation type="journal article" date="2020" name="Nat. Commun.">
        <title>Large-scale genome sequencing of mycorrhizal fungi provides insights into the early evolution of symbiotic traits.</title>
        <authorList>
            <person name="Miyauchi S."/>
            <person name="Kiss E."/>
            <person name="Kuo A."/>
            <person name="Drula E."/>
            <person name="Kohler A."/>
            <person name="Sanchez-Garcia M."/>
            <person name="Morin E."/>
            <person name="Andreopoulos B."/>
            <person name="Barry K.W."/>
            <person name="Bonito G."/>
            <person name="Buee M."/>
            <person name="Carver A."/>
            <person name="Chen C."/>
            <person name="Cichocki N."/>
            <person name="Clum A."/>
            <person name="Culley D."/>
            <person name="Crous P.W."/>
            <person name="Fauchery L."/>
            <person name="Girlanda M."/>
            <person name="Hayes R.D."/>
            <person name="Keri Z."/>
            <person name="LaButti K."/>
            <person name="Lipzen A."/>
            <person name="Lombard V."/>
            <person name="Magnuson J."/>
            <person name="Maillard F."/>
            <person name="Murat C."/>
            <person name="Nolan M."/>
            <person name="Ohm R.A."/>
            <person name="Pangilinan J."/>
            <person name="Pereira M.F."/>
            <person name="Perotto S."/>
            <person name="Peter M."/>
            <person name="Pfister S."/>
            <person name="Riley R."/>
            <person name="Sitrit Y."/>
            <person name="Stielow J.B."/>
            <person name="Szollosi G."/>
            <person name="Zifcakova L."/>
            <person name="Stursova M."/>
            <person name="Spatafora J.W."/>
            <person name="Tedersoo L."/>
            <person name="Vaario L.M."/>
            <person name="Yamada A."/>
            <person name="Yan M."/>
            <person name="Wang P."/>
            <person name="Xu J."/>
            <person name="Bruns T."/>
            <person name="Baldrian P."/>
            <person name="Vilgalys R."/>
            <person name="Dunand C."/>
            <person name="Henrissat B."/>
            <person name="Grigoriev I.V."/>
            <person name="Hibbett D."/>
            <person name="Nagy L.G."/>
            <person name="Martin F.M."/>
        </authorList>
    </citation>
    <scope>NUCLEOTIDE SEQUENCE</scope>
    <source>
        <strain evidence="2">UH-Tt-Lm1</strain>
    </source>
</reference>
<dbReference type="AlphaFoldDB" id="A0A9P6HL65"/>
<dbReference type="Proteomes" id="UP000736335">
    <property type="component" value="Unassembled WGS sequence"/>
</dbReference>
<feature type="compositionally biased region" description="Basic and acidic residues" evidence="1">
    <location>
        <begin position="120"/>
        <end position="130"/>
    </location>
</feature>
<sequence length="130" mass="14451">MVSLTLCKWMSVAVVLASLFVTLGARKRSLLLTAASRPIQVSSPTALHGRPTKHRSGAVMKTVCAAPGVGRDDGNNSTRWKNREQKWFVTMCPHSILRLYKLRKQQSSDRPEPDPPDPSIEVRIDPVFEA</sequence>
<feature type="region of interest" description="Disordered" evidence="1">
    <location>
        <begin position="103"/>
        <end position="130"/>
    </location>
</feature>
<gene>
    <name evidence="2" type="ORF">BJ322DRAFT_1018341</name>
</gene>
<protein>
    <submittedName>
        <fullName evidence="2">Uncharacterized protein</fullName>
    </submittedName>
</protein>
<proteinExistence type="predicted"/>
<accession>A0A9P6HL65</accession>
<name>A0A9P6HL65_9AGAM</name>
<dbReference type="EMBL" id="WIUZ02000003">
    <property type="protein sequence ID" value="KAF9789757.1"/>
    <property type="molecule type" value="Genomic_DNA"/>
</dbReference>
<reference evidence="2" key="2">
    <citation type="submission" date="2020-11" db="EMBL/GenBank/DDBJ databases">
        <authorList>
            <consortium name="DOE Joint Genome Institute"/>
            <person name="Kuo A."/>
            <person name="Miyauchi S."/>
            <person name="Kiss E."/>
            <person name="Drula E."/>
            <person name="Kohler A."/>
            <person name="Sanchez-Garcia M."/>
            <person name="Andreopoulos B."/>
            <person name="Barry K.W."/>
            <person name="Bonito G."/>
            <person name="Buee M."/>
            <person name="Carver A."/>
            <person name="Chen C."/>
            <person name="Cichocki N."/>
            <person name="Clum A."/>
            <person name="Culley D."/>
            <person name="Crous P.W."/>
            <person name="Fauchery L."/>
            <person name="Girlanda M."/>
            <person name="Hayes R."/>
            <person name="Keri Z."/>
            <person name="Labutti K."/>
            <person name="Lipzen A."/>
            <person name="Lombard V."/>
            <person name="Magnuson J."/>
            <person name="Maillard F."/>
            <person name="Morin E."/>
            <person name="Murat C."/>
            <person name="Nolan M."/>
            <person name="Ohm R."/>
            <person name="Pangilinan J."/>
            <person name="Pereira M."/>
            <person name="Perotto S."/>
            <person name="Peter M."/>
            <person name="Riley R."/>
            <person name="Sitrit Y."/>
            <person name="Stielow B."/>
            <person name="Szollosi G."/>
            <person name="Zifcakova L."/>
            <person name="Stursova M."/>
            <person name="Spatafora J.W."/>
            <person name="Tedersoo L."/>
            <person name="Vaario L.-M."/>
            <person name="Yamada A."/>
            <person name="Yan M."/>
            <person name="Wang P."/>
            <person name="Xu J."/>
            <person name="Bruns T."/>
            <person name="Baldrian P."/>
            <person name="Vilgalys R."/>
            <person name="Henrissat B."/>
            <person name="Grigoriev I.V."/>
            <person name="Hibbett D."/>
            <person name="Nagy L.G."/>
            <person name="Martin F.M."/>
        </authorList>
    </citation>
    <scope>NUCLEOTIDE SEQUENCE</scope>
    <source>
        <strain evidence="2">UH-Tt-Lm1</strain>
    </source>
</reference>
<comment type="caution">
    <text evidence="2">The sequence shown here is derived from an EMBL/GenBank/DDBJ whole genome shotgun (WGS) entry which is preliminary data.</text>
</comment>
<evidence type="ECO:0000313" key="2">
    <source>
        <dbReference type="EMBL" id="KAF9789757.1"/>
    </source>
</evidence>
<evidence type="ECO:0000313" key="3">
    <source>
        <dbReference type="Proteomes" id="UP000736335"/>
    </source>
</evidence>
<organism evidence="2 3">
    <name type="scientific">Thelephora terrestris</name>
    <dbReference type="NCBI Taxonomy" id="56493"/>
    <lineage>
        <taxon>Eukaryota</taxon>
        <taxon>Fungi</taxon>
        <taxon>Dikarya</taxon>
        <taxon>Basidiomycota</taxon>
        <taxon>Agaricomycotina</taxon>
        <taxon>Agaricomycetes</taxon>
        <taxon>Thelephorales</taxon>
        <taxon>Thelephoraceae</taxon>
        <taxon>Thelephora</taxon>
    </lineage>
</organism>